<dbReference type="EMBL" id="DF196823">
    <property type="protein sequence ID" value="GAD32464.1"/>
    <property type="molecule type" value="Genomic_DNA"/>
</dbReference>
<accession>V5F9U4</accession>
<sequence length="59" mass="6880">MKHSEKYLSYKYLLCSNALIIKDLKMAKGDMKTCKGKRRAHSHGNARLTTEGKRKHHHE</sequence>
<dbReference type="Proteomes" id="UP000030675">
    <property type="component" value="Unassembled WGS sequence"/>
</dbReference>
<organism evidence="2 3">
    <name type="scientific">Photobacterium leiognathi lrivu.4.1</name>
    <dbReference type="NCBI Taxonomy" id="1248232"/>
    <lineage>
        <taxon>Bacteria</taxon>
        <taxon>Pseudomonadati</taxon>
        <taxon>Pseudomonadota</taxon>
        <taxon>Gammaproteobacteria</taxon>
        <taxon>Vibrionales</taxon>
        <taxon>Vibrionaceae</taxon>
        <taxon>Photobacterium</taxon>
    </lineage>
</organism>
<protein>
    <submittedName>
        <fullName evidence="2">Uncharacterized protein</fullName>
    </submittedName>
</protein>
<evidence type="ECO:0000256" key="1">
    <source>
        <dbReference type="SAM" id="MobiDB-lite"/>
    </source>
</evidence>
<name>V5F9U4_PHOLE</name>
<dbReference type="eggNOG" id="ENOG5031PYS">
    <property type="taxonomic scope" value="Bacteria"/>
</dbReference>
<evidence type="ECO:0000313" key="2">
    <source>
        <dbReference type="EMBL" id="GAD32464.1"/>
    </source>
</evidence>
<feature type="compositionally biased region" description="Basic residues" evidence="1">
    <location>
        <begin position="34"/>
        <end position="44"/>
    </location>
</feature>
<dbReference type="HOGENOM" id="CLU_2956583_0_0_6"/>
<proteinExistence type="predicted"/>
<reference evidence="3" key="1">
    <citation type="submission" date="2012-12" db="EMBL/GenBank/DDBJ databases">
        <title>Genome Sequence of Photobacterium leiognathi lrivu.4.1.</title>
        <authorList>
            <person name="Urbanczyk H."/>
            <person name="Ogura Y."/>
            <person name="Hayashi T."/>
            <person name="Dunlap P.V."/>
        </authorList>
    </citation>
    <scope>NUCLEOTIDE SEQUENCE [LARGE SCALE GENOMIC DNA]</scope>
    <source>
        <strain evidence="3">lrivu.4.1</strain>
    </source>
</reference>
<evidence type="ECO:0000313" key="3">
    <source>
        <dbReference type="Proteomes" id="UP000030675"/>
    </source>
</evidence>
<dbReference type="AlphaFoldDB" id="V5F9U4"/>
<feature type="region of interest" description="Disordered" evidence="1">
    <location>
        <begin position="34"/>
        <end position="59"/>
    </location>
</feature>
<gene>
    <name evidence="2" type="ORF">PLEI_4139</name>
</gene>